<reference evidence="1 2" key="1">
    <citation type="submission" date="2018-06" db="EMBL/GenBank/DDBJ databases">
        <authorList>
            <consortium name="Pathogen Informatics"/>
            <person name="Doyle S."/>
        </authorList>
    </citation>
    <scope>NUCLEOTIDE SEQUENCE [LARGE SCALE GENOMIC DNA]</scope>
    <source>
        <strain evidence="1 2">NCTC10359</strain>
    </source>
</reference>
<proteinExistence type="predicted"/>
<dbReference type="Proteomes" id="UP000254437">
    <property type="component" value="Unassembled WGS sequence"/>
</dbReference>
<name>A0A378TQ30_MORLA</name>
<gene>
    <name evidence="1" type="ORF">NCTC10359_01313</name>
</gene>
<protein>
    <submittedName>
        <fullName evidence="1">Uncharacterized protein</fullName>
    </submittedName>
</protein>
<accession>A0A378TQ30</accession>
<dbReference type="EMBL" id="UGQU01000002">
    <property type="protein sequence ID" value="STZ62908.1"/>
    <property type="molecule type" value="Genomic_DNA"/>
</dbReference>
<dbReference type="AlphaFoldDB" id="A0A378TQ30"/>
<sequence>MIYSTDDDIAIICFNERAEESVSENRTVRLTLSKGHNLLNFDLSCVNLDRKIRFDPMRTNGVFLIKSLGL</sequence>
<evidence type="ECO:0000313" key="1">
    <source>
        <dbReference type="EMBL" id="STZ62908.1"/>
    </source>
</evidence>
<organism evidence="1 2">
    <name type="scientific">Moraxella lacunata</name>
    <dbReference type="NCBI Taxonomy" id="477"/>
    <lineage>
        <taxon>Bacteria</taxon>
        <taxon>Pseudomonadati</taxon>
        <taxon>Pseudomonadota</taxon>
        <taxon>Gammaproteobacteria</taxon>
        <taxon>Moraxellales</taxon>
        <taxon>Moraxellaceae</taxon>
        <taxon>Moraxella</taxon>
    </lineage>
</organism>
<evidence type="ECO:0000313" key="2">
    <source>
        <dbReference type="Proteomes" id="UP000254437"/>
    </source>
</evidence>